<keyword evidence="1" id="KW-0732">Signal</keyword>
<dbReference type="RefSeq" id="WP_025374942.1">
    <property type="nucleotide sequence ID" value="NZ_KQ235735.1"/>
</dbReference>
<feature type="chain" id="PRO_5005624971" description="MORN repeat protein" evidence="1">
    <location>
        <begin position="19"/>
        <end position="271"/>
    </location>
</feature>
<evidence type="ECO:0000256" key="1">
    <source>
        <dbReference type="SAM" id="SignalP"/>
    </source>
</evidence>
<dbReference type="Pfam" id="PF07661">
    <property type="entry name" value="MORN_2"/>
    <property type="match status" value="2"/>
</dbReference>
<reference evidence="2 3" key="1">
    <citation type="submission" date="2011-10" db="EMBL/GenBank/DDBJ databases">
        <title>The Genome Sequence of Fusobacterium sp. 4_1_13.</title>
        <authorList>
            <consortium name="The Broad Institute Genome Sequencing Platform"/>
            <person name="Earl A."/>
            <person name="Ward D."/>
            <person name="Feldgarden M."/>
            <person name="Gevers D."/>
            <person name="Strauss J."/>
            <person name="Ambrose C."/>
            <person name="Allen-Vercoe E."/>
            <person name="Young S.K."/>
            <person name="Zeng Q."/>
            <person name="Gargeya S."/>
            <person name="Fitzgerald M."/>
            <person name="Haas B."/>
            <person name="Abouelleil A."/>
            <person name="Alvarado L."/>
            <person name="Arachchi H.M."/>
            <person name="Berlin A."/>
            <person name="Brown A."/>
            <person name="Chapman S.B."/>
            <person name="Chen Z."/>
            <person name="Dunbar C."/>
            <person name="Freedman E."/>
            <person name="Gearin G."/>
            <person name="Goldberg J."/>
            <person name="Griggs A."/>
            <person name="Gujja S."/>
            <person name="Heiman D."/>
            <person name="Howarth C."/>
            <person name="Larson L."/>
            <person name="Lui A."/>
            <person name="MacDonald P.J."/>
            <person name="Montmayeur A."/>
            <person name="Murphy C."/>
            <person name="Neiman D."/>
            <person name="Pearson M."/>
            <person name="Priest M."/>
            <person name="Roberts A."/>
            <person name="Saif S."/>
            <person name="Shea T."/>
            <person name="Shenoy N."/>
            <person name="Sisk P."/>
            <person name="Stolte C."/>
            <person name="Sykes S."/>
            <person name="Wortman J."/>
            <person name="Nusbaum C."/>
            <person name="Birren B."/>
        </authorList>
    </citation>
    <scope>NUCLEOTIDE SEQUENCE [LARGE SCALE GENOMIC DNA]</scope>
    <source>
        <strain evidence="2 3">4_1_13</strain>
    </source>
</reference>
<feature type="signal peptide" evidence="1">
    <location>
        <begin position="1"/>
        <end position="18"/>
    </location>
</feature>
<evidence type="ECO:0000313" key="2">
    <source>
        <dbReference type="EMBL" id="EEO39603.2"/>
    </source>
</evidence>
<dbReference type="Proteomes" id="UP000004925">
    <property type="component" value="Unassembled WGS sequence"/>
</dbReference>
<proteinExistence type="predicted"/>
<evidence type="ECO:0000313" key="3">
    <source>
        <dbReference type="Proteomes" id="UP000004925"/>
    </source>
</evidence>
<dbReference type="EMBL" id="ACDE02000013">
    <property type="protein sequence ID" value="EEO39603.2"/>
    <property type="molecule type" value="Genomic_DNA"/>
</dbReference>
<sequence length="271" mass="30226">MKKILFLLLAFCSFVAFAAGELNMDEVNKYVSEKLNRDKEITITYKINKVNNTLEGYSEEGKLIGVNSLKDEPGIAQMAGMKTKISEKNGKLNPFSEIYLANGQLVVRNTYKFNRDTNIFATDAVIAYVNGEIPYSADLKAFLDGIDRIQVETFENNKLALYTTYEINHKTQQITVKNGLSAKVTITKAILSINGLNGTMETYYENGKVNQKVSIKNGLFNGKVEKFSDKSGKLVGTGIMKDGLPDGEFIEYDETGKVISKVKYKDGKEIK</sequence>
<protein>
    <recommendedName>
        <fullName evidence="4">MORN repeat protein</fullName>
    </recommendedName>
</protein>
<evidence type="ECO:0008006" key="4">
    <source>
        <dbReference type="Google" id="ProtNLM"/>
    </source>
</evidence>
<name>A0A0M1VSJ2_FUSVC</name>
<dbReference type="InterPro" id="IPR011652">
    <property type="entry name" value="MORN_2"/>
</dbReference>
<gene>
    <name evidence="2" type="ORF">FSCG_00316</name>
</gene>
<dbReference type="Gene3D" id="3.90.930.1">
    <property type="match status" value="1"/>
</dbReference>
<dbReference type="SUPFAM" id="SSF82185">
    <property type="entry name" value="Histone H3 K4-specific methyltransferase SET7/9 N-terminal domain"/>
    <property type="match status" value="1"/>
</dbReference>
<dbReference type="AlphaFoldDB" id="A0A0M1VSJ2"/>
<organism evidence="2 3">
    <name type="scientific">Fusobacterium vincentii 4_1_13</name>
    <dbReference type="NCBI Taxonomy" id="469606"/>
    <lineage>
        <taxon>Bacteria</taxon>
        <taxon>Fusobacteriati</taxon>
        <taxon>Fusobacteriota</taxon>
        <taxon>Fusobacteriia</taxon>
        <taxon>Fusobacteriales</taxon>
        <taxon>Fusobacteriaceae</taxon>
        <taxon>Fusobacterium</taxon>
    </lineage>
</organism>
<dbReference type="eggNOG" id="COG2849">
    <property type="taxonomic scope" value="Bacteria"/>
</dbReference>
<accession>A0A0M1VSJ2</accession>
<comment type="caution">
    <text evidence="2">The sequence shown here is derived from an EMBL/GenBank/DDBJ whole genome shotgun (WGS) entry which is preliminary data.</text>
</comment>